<dbReference type="PANTHER" id="PTHR21528">
    <property type="entry name" value="DEHYDRODOLICHYL DIPHOSPHATE SYNTHASE COMPLEX SUBUNIT NUS1"/>
    <property type="match status" value="1"/>
</dbReference>
<dbReference type="SUPFAM" id="SSF64005">
    <property type="entry name" value="Undecaprenyl diphosphate synthase"/>
    <property type="match status" value="1"/>
</dbReference>
<comment type="subcellular location">
    <subcellularLocation>
        <location evidence="2">Endoplasmic reticulum membrane</location>
    </subcellularLocation>
</comment>
<comment type="cofactor">
    <cofactor evidence="1">
        <name>Mg(2+)</name>
        <dbReference type="ChEBI" id="CHEBI:18420"/>
    </cofactor>
</comment>
<evidence type="ECO:0000256" key="13">
    <source>
        <dbReference type="SAM" id="Phobius"/>
    </source>
</evidence>
<dbReference type="Proteomes" id="UP000515153">
    <property type="component" value="Unplaced"/>
</dbReference>
<reference evidence="15" key="1">
    <citation type="journal article" date="2019" name="Mol. Biol. Evol.">
        <title>Blast fungal genomes show frequent chromosomal changes, gene gains and losses, and effector gene turnover.</title>
        <authorList>
            <person name="Gomez Luciano L.B."/>
            <person name="Jason Tsai I."/>
            <person name="Chuma I."/>
            <person name="Tosa Y."/>
            <person name="Chen Y.H."/>
            <person name="Li J.Y."/>
            <person name="Li M.Y."/>
            <person name="Jade Lu M.Y."/>
            <person name="Nakayashiki H."/>
            <person name="Li W.H."/>
        </authorList>
    </citation>
    <scope>NUCLEOTIDE SEQUENCE</scope>
    <source>
        <strain evidence="15">NI907</strain>
    </source>
</reference>
<dbReference type="RefSeq" id="XP_030983470.1">
    <property type="nucleotide sequence ID" value="XM_031123038.1"/>
</dbReference>
<evidence type="ECO:0000256" key="3">
    <source>
        <dbReference type="ARBA" id="ARBA00004922"/>
    </source>
</evidence>
<evidence type="ECO:0000256" key="1">
    <source>
        <dbReference type="ARBA" id="ARBA00001946"/>
    </source>
</evidence>
<accession>A0A6P8B8G5</accession>
<comment type="catalytic activity">
    <reaction evidence="12">
        <text>n isopentenyl diphosphate + (2E,6E)-farnesyl diphosphate = a di-trans,poly-cis-polyprenyl diphosphate + n diphosphate</text>
        <dbReference type="Rhea" id="RHEA:53008"/>
        <dbReference type="Rhea" id="RHEA-COMP:19494"/>
        <dbReference type="ChEBI" id="CHEBI:33019"/>
        <dbReference type="ChEBI" id="CHEBI:128769"/>
        <dbReference type="ChEBI" id="CHEBI:136960"/>
        <dbReference type="ChEBI" id="CHEBI:175763"/>
        <dbReference type="EC" id="2.5.1.87"/>
    </reaction>
</comment>
<organism evidence="14 15">
    <name type="scientific">Pyricularia grisea</name>
    <name type="common">Crabgrass-specific blast fungus</name>
    <name type="synonym">Magnaporthe grisea</name>
    <dbReference type="NCBI Taxonomy" id="148305"/>
    <lineage>
        <taxon>Eukaryota</taxon>
        <taxon>Fungi</taxon>
        <taxon>Dikarya</taxon>
        <taxon>Ascomycota</taxon>
        <taxon>Pezizomycotina</taxon>
        <taxon>Sordariomycetes</taxon>
        <taxon>Sordariomycetidae</taxon>
        <taxon>Magnaporthales</taxon>
        <taxon>Pyriculariaceae</taxon>
        <taxon>Pyricularia</taxon>
    </lineage>
</organism>
<name>A0A6P8B8G5_PYRGI</name>
<evidence type="ECO:0000313" key="14">
    <source>
        <dbReference type="Proteomes" id="UP000515153"/>
    </source>
</evidence>
<reference evidence="15" key="3">
    <citation type="submission" date="2025-08" db="UniProtKB">
        <authorList>
            <consortium name="RefSeq"/>
        </authorList>
    </citation>
    <scope>IDENTIFICATION</scope>
    <source>
        <strain evidence="15">NI907</strain>
    </source>
</reference>
<sequence>MPVKAADSIRYRADERAQGKLLTAKERLKLIEPYLPERPVDREQRARRKSVLGVRRFLANQLYLFVYVLIHTVFSLYIRSRQVYHFCKDRTRSILSYHHRTPEIIEGDVKKLGRIPKHLSVILRLEEDSGRAGAELERLVNEVADIAAWCACAGIPKLSVYEKTGILKGYLQKTHRAVSAKLASYYGDCHPALIVKAPHTPSIESDPSAESGSDDKHITVLLLSAEDGRDSLVDLTKTLTEMAQAEKLSPADINMDVIDTELTESVMDEPDLLIHFGPHVVLDGYPPWQIRLTEIYHAQDNNSVGYQVFLRGLQNYSRAQFRNGK</sequence>
<evidence type="ECO:0000256" key="7">
    <source>
        <dbReference type="ARBA" id="ARBA00022692"/>
    </source>
</evidence>
<evidence type="ECO:0000256" key="11">
    <source>
        <dbReference type="ARBA" id="ARBA00023136"/>
    </source>
</evidence>
<gene>
    <name evidence="15" type="ORF">PgNI_02982</name>
</gene>
<dbReference type="AlphaFoldDB" id="A0A6P8B8G5"/>
<reference evidence="15" key="2">
    <citation type="submission" date="2019-10" db="EMBL/GenBank/DDBJ databases">
        <authorList>
            <consortium name="NCBI Genome Project"/>
        </authorList>
    </citation>
    <scope>NUCLEOTIDE SEQUENCE</scope>
    <source>
        <strain evidence="15">NI907</strain>
    </source>
</reference>
<evidence type="ECO:0000313" key="15">
    <source>
        <dbReference type="RefSeq" id="XP_030983470.1"/>
    </source>
</evidence>
<keyword evidence="7 13" id="KW-0812">Transmembrane</keyword>
<dbReference type="UniPathway" id="UPA00378"/>
<dbReference type="GO" id="GO:0045547">
    <property type="term" value="F:ditrans,polycis-polyprenyl diphosphate synthase [(2E,6E)-farnesyl diphosphate specific] activity"/>
    <property type="evidence" value="ECO:0007669"/>
    <property type="project" value="UniProtKB-EC"/>
</dbReference>
<evidence type="ECO:0000256" key="10">
    <source>
        <dbReference type="ARBA" id="ARBA00022989"/>
    </source>
</evidence>
<protein>
    <recommendedName>
        <fullName evidence="5">ditrans,polycis-polyprenyl diphosphate synthase [(2E,6E)-farnesyldiphosphate specific]</fullName>
        <ecNumber evidence="5">2.5.1.87</ecNumber>
    </recommendedName>
</protein>
<comment type="pathway">
    <text evidence="3">Protein modification; protein glycosylation.</text>
</comment>
<feature type="transmembrane region" description="Helical" evidence="13">
    <location>
        <begin position="57"/>
        <end position="78"/>
    </location>
</feature>
<dbReference type="KEGG" id="pgri:PgNI_02982"/>
<keyword evidence="10 13" id="KW-1133">Transmembrane helix</keyword>
<comment type="similarity">
    <text evidence="4">Belongs to the UPP synthase family.</text>
</comment>
<dbReference type="Gene3D" id="3.40.1180.10">
    <property type="entry name" value="Decaprenyl diphosphate synthase-like"/>
    <property type="match status" value="1"/>
</dbReference>
<dbReference type="OrthoDB" id="19639at2759"/>
<evidence type="ECO:0000256" key="6">
    <source>
        <dbReference type="ARBA" id="ARBA00022679"/>
    </source>
</evidence>
<keyword evidence="6" id="KW-0808">Transferase</keyword>
<dbReference type="PANTHER" id="PTHR21528:SF0">
    <property type="entry name" value="DEHYDRODOLICHYL DIPHOSPHATE SYNTHASE COMPLEX SUBUNIT NUS1"/>
    <property type="match status" value="1"/>
</dbReference>
<keyword evidence="14" id="KW-1185">Reference proteome</keyword>
<keyword evidence="11 13" id="KW-0472">Membrane</keyword>
<dbReference type="GO" id="GO:0005789">
    <property type="term" value="C:endoplasmic reticulum membrane"/>
    <property type="evidence" value="ECO:0007669"/>
    <property type="project" value="UniProtKB-SubCell"/>
</dbReference>
<proteinExistence type="inferred from homology"/>
<dbReference type="GO" id="GO:1904423">
    <property type="term" value="C:dehydrodolichyl diphosphate synthase complex"/>
    <property type="evidence" value="ECO:0007669"/>
    <property type="project" value="InterPro"/>
</dbReference>
<evidence type="ECO:0000256" key="12">
    <source>
        <dbReference type="ARBA" id="ARBA00047353"/>
    </source>
</evidence>
<evidence type="ECO:0000256" key="4">
    <source>
        <dbReference type="ARBA" id="ARBA00005432"/>
    </source>
</evidence>
<dbReference type="GeneID" id="41957949"/>
<keyword evidence="8" id="KW-0256">Endoplasmic reticulum</keyword>
<evidence type="ECO:0000256" key="2">
    <source>
        <dbReference type="ARBA" id="ARBA00004586"/>
    </source>
</evidence>
<evidence type="ECO:0000256" key="9">
    <source>
        <dbReference type="ARBA" id="ARBA00022842"/>
    </source>
</evidence>
<keyword evidence="9" id="KW-0460">Magnesium</keyword>
<evidence type="ECO:0000256" key="8">
    <source>
        <dbReference type="ARBA" id="ARBA00022824"/>
    </source>
</evidence>
<dbReference type="EC" id="2.5.1.87" evidence="5"/>
<evidence type="ECO:0000256" key="5">
    <source>
        <dbReference type="ARBA" id="ARBA00012596"/>
    </source>
</evidence>
<dbReference type="InterPro" id="IPR038887">
    <property type="entry name" value="Nus1/NgBR"/>
</dbReference>
<dbReference type="InterPro" id="IPR036424">
    <property type="entry name" value="UPP_synth-like_sf"/>
</dbReference>